<dbReference type="InterPro" id="IPR039447">
    <property type="entry name" value="UreH-like_TM_dom"/>
</dbReference>
<dbReference type="Proteomes" id="UP000296216">
    <property type="component" value="Chromosome"/>
</dbReference>
<protein>
    <recommendedName>
        <fullName evidence="2">Urease accessory protein UreH-like transmembrane domain-containing protein</fullName>
    </recommendedName>
</protein>
<reference evidence="4 6" key="2">
    <citation type="submission" date="2019-07" db="EMBL/GenBank/DDBJ databases">
        <title>Genomic Encyclopedia of Archaeal and Bacterial Type Strains, Phase II (KMG-II): from individual species to whole genera.</title>
        <authorList>
            <person name="Goeker M."/>
        </authorList>
    </citation>
    <scope>NUCLEOTIDE SEQUENCE [LARGE SCALE GENOMIC DNA]</scope>
    <source>
        <strain evidence="4 6">DSM 3754</strain>
    </source>
</reference>
<evidence type="ECO:0000313" key="6">
    <source>
        <dbReference type="Proteomes" id="UP000323075"/>
    </source>
</evidence>
<sequence>MPGAAVGWSAGSIAETGAAATPDAGVVVFFVVGLLGGAHCLGMCGPLVTMYADRIGTDDQRGPSTRALRQHALFNGGRTVSYAAVGGLMGAVGGVLVDAGGVLAVAHLVRGVAGVVAGAAIVAAGVGYAAGGGSRLAAGAVPGLGRAFSAVTGRLTDHVDDWATGPRIAVLGAAHGALPCPLIYPGYVYAVATASPVEGAAALGALGLGTFPTLFAYGTAVDAVSATTRRRVHRALGVAFVVAGTIPLAKGLAALGWPVPQVPLPMPPLPT</sequence>
<dbReference type="AlphaFoldDB" id="A0A4D6GVA7"/>
<feature type="domain" description="Urease accessory protein UreH-like transmembrane" evidence="2">
    <location>
        <begin position="29"/>
        <end position="245"/>
    </location>
</feature>
<reference evidence="3" key="3">
    <citation type="journal article" name="MicrobiologyOpen">
        <title>Whole-genome comparison between the type strain of Halobacterium salinarum (DSM 3754(T)) and the laboratory strains R1 and NRC-1.</title>
        <authorList>
            <person name="Pfeiffer F."/>
            <person name="Losensky G."/>
            <person name="Marchfelder A."/>
            <person name="Habermann B."/>
            <person name="Dyall-Smith M."/>
        </authorList>
    </citation>
    <scope>NUCLEOTIDE SEQUENCE</scope>
    <source>
        <strain evidence="3">91-R6</strain>
    </source>
</reference>
<dbReference type="EMBL" id="VRYN01000001">
    <property type="protein sequence ID" value="TYO82078.1"/>
    <property type="molecule type" value="Genomic_DNA"/>
</dbReference>
<evidence type="ECO:0000256" key="1">
    <source>
        <dbReference type="SAM" id="Phobius"/>
    </source>
</evidence>
<evidence type="ECO:0000259" key="2">
    <source>
        <dbReference type="Pfam" id="PF13386"/>
    </source>
</evidence>
<accession>A0A4D6GVA7</accession>
<feature type="transmembrane region" description="Helical" evidence="1">
    <location>
        <begin position="108"/>
        <end position="130"/>
    </location>
</feature>
<gene>
    <name evidence="4" type="ORF">APQ99_00596</name>
    <name evidence="3" type="ORF">HBSAL_10890</name>
</gene>
<feature type="transmembrane region" description="Helical" evidence="1">
    <location>
        <begin position="235"/>
        <end position="257"/>
    </location>
</feature>
<keyword evidence="1" id="KW-0472">Membrane</keyword>
<evidence type="ECO:0000313" key="5">
    <source>
        <dbReference type="Proteomes" id="UP000296216"/>
    </source>
</evidence>
<dbReference type="Pfam" id="PF13386">
    <property type="entry name" value="DsbD_2"/>
    <property type="match status" value="1"/>
</dbReference>
<name>A0A4D6GVA7_HALS9</name>
<dbReference type="RefSeq" id="WP_229373370.1">
    <property type="nucleotide sequence ID" value="NZ_VRYN01000001.1"/>
</dbReference>
<feature type="transmembrane region" description="Helical" evidence="1">
    <location>
        <begin position="28"/>
        <end position="52"/>
    </location>
</feature>
<evidence type="ECO:0000313" key="4">
    <source>
        <dbReference type="EMBL" id="TYO82078.1"/>
    </source>
</evidence>
<proteinExistence type="predicted"/>
<dbReference type="EMBL" id="CP038631">
    <property type="protein sequence ID" value="QCC45820.1"/>
    <property type="molecule type" value="Genomic_DNA"/>
</dbReference>
<reference evidence="3 5" key="1">
    <citation type="journal article" date="2019" name="Microbiol. Resour. Announc.">
        <title>The Genome Sequence of the Halobacterium salinarum Type Strain Is Closely Related to That of Laboratory Strains NRC-1 and R1.</title>
        <authorList>
            <person name="Pfeiffer F."/>
            <person name="Marchfelder A."/>
            <person name="Habermann B."/>
            <person name="Dyall-Smith M.L."/>
        </authorList>
    </citation>
    <scope>NUCLEOTIDE SEQUENCE [LARGE SCALE GENOMIC DNA]</scope>
    <source>
        <strain evidence="3">91-R6</strain>
        <strain evidence="5">ATCC 33171 / DSM 3754 / JCM 8978 / NBRC 102687 / NCIMB 764 / 91-R6</strain>
    </source>
</reference>
<keyword evidence="1" id="KW-1133">Transmembrane helix</keyword>
<dbReference type="PANTHER" id="PTHR42208:SF1">
    <property type="entry name" value="HEAVY METAL TRANSPORTER"/>
    <property type="match status" value="1"/>
</dbReference>
<dbReference type="GeneID" id="62885360"/>
<feature type="transmembrane region" description="Helical" evidence="1">
    <location>
        <begin position="73"/>
        <end position="96"/>
    </location>
</feature>
<dbReference type="PANTHER" id="PTHR42208">
    <property type="entry name" value="HEAVY METAL TRANSPORTER-RELATED"/>
    <property type="match status" value="1"/>
</dbReference>
<dbReference type="Proteomes" id="UP000323075">
    <property type="component" value="Unassembled WGS sequence"/>
</dbReference>
<keyword evidence="1" id="KW-0812">Transmembrane</keyword>
<organism evidence="3 5">
    <name type="scientific">Halobacterium salinarum (strain ATCC 33171 / DSM 3754 / JCM 8978 / NBRC 102687 / NCIMB 764 / 91-R6)</name>
    <dbReference type="NCBI Taxonomy" id="2597657"/>
    <lineage>
        <taxon>Archaea</taxon>
        <taxon>Methanobacteriati</taxon>
        <taxon>Methanobacteriota</taxon>
        <taxon>Stenosarchaea group</taxon>
        <taxon>Halobacteria</taxon>
        <taxon>Halobacteriales</taxon>
        <taxon>Halobacteriaceae</taxon>
        <taxon>Halobacterium</taxon>
    </lineage>
</organism>
<evidence type="ECO:0000313" key="3">
    <source>
        <dbReference type="EMBL" id="QCC45820.1"/>
    </source>
</evidence>